<evidence type="ECO:0000313" key="12">
    <source>
        <dbReference type="EMBL" id="WET43536.1"/>
    </source>
</evidence>
<proteinExistence type="inferred from homology"/>
<organism evidence="12 13">
    <name type="scientific">Corynebacterium amycolatum</name>
    <dbReference type="NCBI Taxonomy" id="43765"/>
    <lineage>
        <taxon>Bacteria</taxon>
        <taxon>Bacillati</taxon>
        <taxon>Actinomycetota</taxon>
        <taxon>Actinomycetes</taxon>
        <taxon>Mycobacteriales</taxon>
        <taxon>Corynebacteriaceae</taxon>
        <taxon>Corynebacterium</taxon>
    </lineage>
</organism>
<reference evidence="12" key="1">
    <citation type="submission" date="2023-03" db="EMBL/GenBank/DDBJ databases">
        <title>Corynebacterium amycolatum SB-1.</title>
        <authorList>
            <person name="Jo H."/>
        </authorList>
    </citation>
    <scope>NUCLEOTIDE SEQUENCE</scope>
    <source>
        <strain evidence="12">SB-1</strain>
    </source>
</reference>
<comment type="similarity">
    <text evidence="1">Belongs to the asparaginase 1 family.</text>
</comment>
<protein>
    <recommendedName>
        <fullName evidence="2">asparaginase</fullName>
        <ecNumber evidence="2">3.5.1.1</ecNumber>
    </recommendedName>
</protein>
<evidence type="ECO:0000256" key="3">
    <source>
        <dbReference type="ARBA" id="ARBA00022801"/>
    </source>
</evidence>
<evidence type="ECO:0000259" key="10">
    <source>
        <dbReference type="Pfam" id="PF00710"/>
    </source>
</evidence>
<keyword evidence="3" id="KW-0378">Hydrolase</keyword>
<evidence type="ECO:0000256" key="7">
    <source>
        <dbReference type="PROSITE-ProRule" id="PRU10099"/>
    </source>
</evidence>
<feature type="binding site" evidence="6">
    <location>
        <position position="83"/>
    </location>
    <ligand>
        <name>substrate</name>
    </ligand>
</feature>
<dbReference type="InterPro" id="IPR020827">
    <property type="entry name" value="Asparaginase/glutaminase_AS1"/>
</dbReference>
<dbReference type="SMART" id="SM00870">
    <property type="entry name" value="Asparaginase"/>
    <property type="match status" value="1"/>
</dbReference>
<feature type="active site" description="O-isoaspartyl threonine intermediate" evidence="5">
    <location>
        <position position="38"/>
    </location>
</feature>
<dbReference type="GO" id="GO:0006528">
    <property type="term" value="P:asparagine metabolic process"/>
    <property type="evidence" value="ECO:0007669"/>
    <property type="project" value="InterPro"/>
</dbReference>
<dbReference type="InterPro" id="IPR027473">
    <property type="entry name" value="L-asparaginase_C"/>
</dbReference>
<dbReference type="InterPro" id="IPR037152">
    <property type="entry name" value="L-asparaginase_N_sf"/>
</dbReference>
<evidence type="ECO:0000259" key="11">
    <source>
        <dbReference type="Pfam" id="PF17763"/>
    </source>
</evidence>
<dbReference type="InterPro" id="IPR036152">
    <property type="entry name" value="Asp/glu_Ase-like_sf"/>
</dbReference>
<dbReference type="PRINTS" id="PR00139">
    <property type="entry name" value="ASNGLNASE"/>
</dbReference>
<evidence type="ECO:0000256" key="1">
    <source>
        <dbReference type="ARBA" id="ARBA00010518"/>
    </source>
</evidence>
<dbReference type="SFLD" id="SFLDS00057">
    <property type="entry name" value="Glutaminase/Asparaginase"/>
    <property type="match status" value="1"/>
</dbReference>
<dbReference type="PIRSF" id="PIRSF001220">
    <property type="entry name" value="L-ASNase_gatD"/>
    <property type="match status" value="1"/>
</dbReference>
<dbReference type="GeneID" id="92768703"/>
<dbReference type="EMBL" id="CP120206">
    <property type="protein sequence ID" value="WET43536.1"/>
    <property type="molecule type" value="Genomic_DNA"/>
</dbReference>
<dbReference type="PIRSF" id="PIRSF500176">
    <property type="entry name" value="L_ASNase"/>
    <property type="match status" value="1"/>
</dbReference>
<evidence type="ECO:0000313" key="13">
    <source>
        <dbReference type="Proteomes" id="UP001220238"/>
    </source>
</evidence>
<dbReference type="PANTHER" id="PTHR11707:SF28">
    <property type="entry name" value="60 KDA LYSOPHOSPHOLIPASE"/>
    <property type="match status" value="1"/>
</dbReference>
<dbReference type="RefSeq" id="WP_038625781.1">
    <property type="nucleotide sequence ID" value="NZ_CP046975.1"/>
</dbReference>
<dbReference type="CDD" id="cd08964">
    <property type="entry name" value="L-asparaginase_II"/>
    <property type="match status" value="1"/>
</dbReference>
<evidence type="ECO:0000256" key="4">
    <source>
        <dbReference type="ARBA" id="ARBA00049366"/>
    </source>
</evidence>
<evidence type="ECO:0000256" key="8">
    <source>
        <dbReference type="PROSITE-ProRule" id="PRU10100"/>
    </source>
</evidence>
<comment type="catalytic activity">
    <reaction evidence="4">
        <text>L-asparagine + H2O = L-aspartate + NH4(+)</text>
        <dbReference type="Rhea" id="RHEA:21016"/>
        <dbReference type="ChEBI" id="CHEBI:15377"/>
        <dbReference type="ChEBI" id="CHEBI:28938"/>
        <dbReference type="ChEBI" id="CHEBI:29991"/>
        <dbReference type="ChEBI" id="CHEBI:58048"/>
        <dbReference type="EC" id="3.5.1.1"/>
    </reaction>
</comment>
<dbReference type="GO" id="GO:0004067">
    <property type="term" value="F:asparaginase activity"/>
    <property type="evidence" value="ECO:0007669"/>
    <property type="project" value="UniProtKB-UniRule"/>
</dbReference>
<dbReference type="PROSITE" id="PS00917">
    <property type="entry name" value="ASN_GLN_ASE_2"/>
    <property type="match status" value="1"/>
</dbReference>
<dbReference type="InterPro" id="IPR006034">
    <property type="entry name" value="Asparaginase/glutaminase-like"/>
</dbReference>
<gene>
    <name evidence="12" type="ORF">P2W56_08905</name>
</gene>
<evidence type="ECO:0000256" key="9">
    <source>
        <dbReference type="SAM" id="MobiDB-lite"/>
    </source>
</evidence>
<feature type="active site" evidence="7">
    <location>
        <position position="38"/>
    </location>
</feature>
<evidence type="ECO:0000256" key="6">
    <source>
        <dbReference type="PIRSR" id="PIRSR001220-2"/>
    </source>
</evidence>
<feature type="domain" description="Asparaginase/glutaminase C-terminal" evidence="11">
    <location>
        <begin position="221"/>
        <end position="330"/>
    </location>
</feature>
<evidence type="ECO:0000256" key="5">
    <source>
        <dbReference type="PIRSR" id="PIRSR001220-1"/>
    </source>
</evidence>
<dbReference type="EC" id="3.5.1.1" evidence="2"/>
<sequence>MVDMSTQDHSPSSSASASSASSSTASPRRIVVITTGGTIACTTDRSGALTPTISGAELVAAVAQRYPEGMLELEVRELGMLDSSSLTLNDVDRILATIHEVLDDDSVDGVVVTHGTDTMEETAMAADVFHADSRPVVFTGAQLPYDHPETDGPGNLFEAVTIASDASAQGIGVLIVFGHAVLPVRGATKWHTTDPLAFATNAPEEPVRPDPLPLTALAGSKVEIIPAYLGADGSQLDSAVAAGARGIVVEGLGSGNVSDAFAAAIDRTIAADVTVVMATRVPRGDVHAAYGGAGGGATLARHGVISAGCVHAPQARIILAAALAANVHPQTLF</sequence>
<dbReference type="Gene3D" id="3.40.50.1170">
    <property type="entry name" value="L-asparaginase, N-terminal domain"/>
    <property type="match status" value="1"/>
</dbReference>
<dbReference type="AlphaFoldDB" id="A0AB38XU87"/>
<feature type="region of interest" description="Disordered" evidence="9">
    <location>
        <begin position="1"/>
        <end position="23"/>
    </location>
</feature>
<dbReference type="Pfam" id="PF00710">
    <property type="entry name" value="Asparaginase"/>
    <property type="match status" value="1"/>
</dbReference>
<dbReference type="PROSITE" id="PS00144">
    <property type="entry name" value="ASN_GLN_ASE_1"/>
    <property type="match status" value="1"/>
</dbReference>
<accession>A0AB38XU87</accession>
<feature type="active site" evidence="8">
    <location>
        <position position="116"/>
    </location>
</feature>
<dbReference type="SUPFAM" id="SSF53774">
    <property type="entry name" value="Glutaminase/Asparaginase"/>
    <property type="match status" value="1"/>
</dbReference>
<dbReference type="PANTHER" id="PTHR11707">
    <property type="entry name" value="L-ASPARAGINASE"/>
    <property type="match status" value="1"/>
</dbReference>
<dbReference type="InterPro" id="IPR040919">
    <property type="entry name" value="Asparaginase_C"/>
</dbReference>
<dbReference type="Proteomes" id="UP001220238">
    <property type="component" value="Chromosome"/>
</dbReference>
<dbReference type="InterPro" id="IPR027475">
    <property type="entry name" value="Asparaginase/glutaminase_AS2"/>
</dbReference>
<dbReference type="InterPro" id="IPR004550">
    <property type="entry name" value="AsnASE_II"/>
</dbReference>
<dbReference type="Gene3D" id="3.40.50.40">
    <property type="match status" value="1"/>
</dbReference>
<evidence type="ECO:0000256" key="2">
    <source>
        <dbReference type="ARBA" id="ARBA00012920"/>
    </source>
</evidence>
<feature type="binding site" evidence="6">
    <location>
        <begin position="116"/>
        <end position="117"/>
    </location>
    <ligand>
        <name>substrate</name>
    </ligand>
</feature>
<feature type="compositionally biased region" description="Low complexity" evidence="9">
    <location>
        <begin position="10"/>
        <end position="23"/>
    </location>
</feature>
<dbReference type="Pfam" id="PF17763">
    <property type="entry name" value="Asparaginase_C"/>
    <property type="match status" value="1"/>
</dbReference>
<feature type="domain" description="L-asparaginase N-terminal" evidence="10">
    <location>
        <begin position="29"/>
        <end position="201"/>
    </location>
</feature>
<dbReference type="InterPro" id="IPR027474">
    <property type="entry name" value="L-asparaginase_N"/>
</dbReference>
<name>A0AB38XU87_CORAY</name>
<dbReference type="PROSITE" id="PS51732">
    <property type="entry name" value="ASN_GLN_ASE_3"/>
    <property type="match status" value="1"/>
</dbReference>